<dbReference type="PROSITE" id="PS00211">
    <property type="entry name" value="ABC_TRANSPORTER_1"/>
    <property type="match status" value="1"/>
</dbReference>
<keyword evidence="5 9" id="KW-0067">ATP-binding</keyword>
<sequence>MTLAIEMKDVMKSFDGKTALGNVNIEVKQGEIFGFLGPSGSGKTTTVKILTSQLLHSVGTVRVLGEDITGPSSIDYKRIGILTDNSGLYERLSIYDNLLLFCDLYDCKKERIDEVLAQVNLLDDKKTPVKKLSKGMKQRVTLARAILHKPDILFLDEPTSALDPVNVQNIHKILKDLNEEGTTIFLTTHNMDEAETLCNRIAFLCGGEIVALDTPENLRLQYAKDQIEVVLKDKQKEVVQKDELGAKRISEWMKKGELLSIHSYEPTLGDIFIEVTGRGL</sequence>
<dbReference type="AlphaFoldDB" id="A0A9X6UHA1"/>
<accession>A0A9X6UHA1</accession>
<dbReference type="InterPro" id="IPR027417">
    <property type="entry name" value="P-loop_NTPase"/>
</dbReference>
<dbReference type="InterPro" id="IPR050763">
    <property type="entry name" value="ABC_transporter_ATP-binding"/>
</dbReference>
<keyword evidence="6" id="KW-1278">Translocase</keyword>
<reference evidence="9 10" key="1">
    <citation type="submission" date="2017-09" db="EMBL/GenBank/DDBJ databases">
        <title>Large-scale bioinformatics analysis of Bacillus genomes uncovers conserved roles of natural products in bacterial physiology.</title>
        <authorList>
            <consortium name="Agbiome Team Llc"/>
            <person name="Bleich R.M."/>
            <person name="Kirk G.J."/>
            <person name="Santa Maria K.C."/>
            <person name="Allen S.E."/>
            <person name="Farag S."/>
            <person name="Shank E.A."/>
            <person name="Bowers A."/>
        </authorList>
    </citation>
    <scope>NUCLEOTIDE SEQUENCE [LARGE SCALE GENOMIC DNA]</scope>
    <source>
        <strain evidence="9 10">AFS006334</strain>
    </source>
</reference>
<evidence type="ECO:0000256" key="5">
    <source>
        <dbReference type="ARBA" id="ARBA00022840"/>
    </source>
</evidence>
<dbReference type="GO" id="GO:0005524">
    <property type="term" value="F:ATP binding"/>
    <property type="evidence" value="ECO:0007669"/>
    <property type="project" value="UniProtKB-KW"/>
</dbReference>
<evidence type="ECO:0000256" key="7">
    <source>
        <dbReference type="ARBA" id="ARBA00023136"/>
    </source>
</evidence>
<evidence type="ECO:0000313" key="10">
    <source>
        <dbReference type="Proteomes" id="UP000219869"/>
    </source>
</evidence>
<evidence type="ECO:0000259" key="8">
    <source>
        <dbReference type="PROSITE" id="PS50893"/>
    </source>
</evidence>
<dbReference type="Proteomes" id="UP000219869">
    <property type="component" value="Unassembled WGS sequence"/>
</dbReference>
<organism evidence="9 10">
    <name type="scientific">Bacillus cereus</name>
    <dbReference type="NCBI Taxonomy" id="1396"/>
    <lineage>
        <taxon>Bacteria</taxon>
        <taxon>Bacillati</taxon>
        <taxon>Bacillota</taxon>
        <taxon>Bacilli</taxon>
        <taxon>Bacillales</taxon>
        <taxon>Bacillaceae</taxon>
        <taxon>Bacillus</taxon>
        <taxon>Bacillus cereus group</taxon>
    </lineage>
</organism>
<dbReference type="RefSeq" id="WP_098324243.1">
    <property type="nucleotide sequence ID" value="NZ_NTXW01000094.1"/>
</dbReference>
<feature type="domain" description="ABC transporter" evidence="8">
    <location>
        <begin position="5"/>
        <end position="231"/>
    </location>
</feature>
<keyword evidence="4" id="KW-0547">Nucleotide-binding</keyword>
<dbReference type="GO" id="GO:0016887">
    <property type="term" value="F:ATP hydrolysis activity"/>
    <property type="evidence" value="ECO:0007669"/>
    <property type="project" value="InterPro"/>
</dbReference>
<evidence type="ECO:0000256" key="2">
    <source>
        <dbReference type="ARBA" id="ARBA00022448"/>
    </source>
</evidence>
<evidence type="ECO:0000256" key="3">
    <source>
        <dbReference type="ARBA" id="ARBA00022475"/>
    </source>
</evidence>
<dbReference type="EMBL" id="NTXW01000094">
    <property type="protein sequence ID" value="PEQ77513.1"/>
    <property type="molecule type" value="Genomic_DNA"/>
</dbReference>
<protein>
    <submittedName>
        <fullName evidence="9">Bacitracin ABC transporter ATP-binding protein</fullName>
    </submittedName>
</protein>
<evidence type="ECO:0000256" key="4">
    <source>
        <dbReference type="ARBA" id="ARBA00022741"/>
    </source>
</evidence>
<comment type="subcellular location">
    <subcellularLocation>
        <location evidence="1">Cell membrane</location>
    </subcellularLocation>
</comment>
<keyword evidence="7" id="KW-0472">Membrane</keyword>
<dbReference type="PANTHER" id="PTHR42711:SF13">
    <property type="entry name" value="ABC TRANSPORTER, ATP-BINDING PROTEIN"/>
    <property type="match status" value="1"/>
</dbReference>
<dbReference type="InterPro" id="IPR003439">
    <property type="entry name" value="ABC_transporter-like_ATP-bd"/>
</dbReference>
<dbReference type="SUPFAM" id="SSF52540">
    <property type="entry name" value="P-loop containing nucleoside triphosphate hydrolases"/>
    <property type="match status" value="1"/>
</dbReference>
<dbReference type="InterPro" id="IPR003593">
    <property type="entry name" value="AAA+_ATPase"/>
</dbReference>
<evidence type="ECO:0000256" key="6">
    <source>
        <dbReference type="ARBA" id="ARBA00022967"/>
    </source>
</evidence>
<dbReference type="PANTHER" id="PTHR42711">
    <property type="entry name" value="ABC TRANSPORTER ATP-BINDING PROTEIN"/>
    <property type="match status" value="1"/>
</dbReference>
<dbReference type="GO" id="GO:0005886">
    <property type="term" value="C:plasma membrane"/>
    <property type="evidence" value="ECO:0007669"/>
    <property type="project" value="UniProtKB-SubCell"/>
</dbReference>
<keyword evidence="2" id="KW-0813">Transport</keyword>
<evidence type="ECO:0000256" key="1">
    <source>
        <dbReference type="ARBA" id="ARBA00004236"/>
    </source>
</evidence>
<dbReference type="Pfam" id="PF00005">
    <property type="entry name" value="ABC_tran"/>
    <property type="match status" value="1"/>
</dbReference>
<name>A0A9X6UHA1_BACCE</name>
<proteinExistence type="predicted"/>
<dbReference type="CDD" id="cd03230">
    <property type="entry name" value="ABC_DR_subfamily_A"/>
    <property type="match status" value="1"/>
</dbReference>
<dbReference type="PROSITE" id="PS50893">
    <property type="entry name" value="ABC_TRANSPORTER_2"/>
    <property type="match status" value="1"/>
</dbReference>
<dbReference type="SMART" id="SM00382">
    <property type="entry name" value="AAA"/>
    <property type="match status" value="1"/>
</dbReference>
<evidence type="ECO:0000313" key="9">
    <source>
        <dbReference type="EMBL" id="PEQ77513.1"/>
    </source>
</evidence>
<keyword evidence="3" id="KW-1003">Cell membrane</keyword>
<comment type="caution">
    <text evidence="9">The sequence shown here is derived from an EMBL/GenBank/DDBJ whole genome shotgun (WGS) entry which is preliminary data.</text>
</comment>
<dbReference type="FunFam" id="3.40.50.300:FF:000589">
    <property type="entry name" value="ABC transporter, ATP-binding subunit"/>
    <property type="match status" value="1"/>
</dbReference>
<dbReference type="Gene3D" id="3.40.50.300">
    <property type="entry name" value="P-loop containing nucleotide triphosphate hydrolases"/>
    <property type="match status" value="1"/>
</dbReference>
<gene>
    <name evidence="9" type="ORF">CN475_29775</name>
</gene>
<dbReference type="InterPro" id="IPR017871">
    <property type="entry name" value="ABC_transporter-like_CS"/>
</dbReference>